<dbReference type="WBParaSite" id="ACOC_0000360701-mRNA-1">
    <property type="protein sequence ID" value="ACOC_0000360701-mRNA-1"/>
    <property type="gene ID" value="ACOC_0000360701"/>
</dbReference>
<reference evidence="2 3" key="2">
    <citation type="submission" date="2018-11" db="EMBL/GenBank/DDBJ databases">
        <authorList>
            <consortium name="Pathogen Informatics"/>
        </authorList>
    </citation>
    <scope>NUCLEOTIDE SEQUENCE [LARGE SCALE GENOMIC DNA]</scope>
    <source>
        <strain evidence="2 3">Costa Rica</strain>
    </source>
</reference>
<protein>
    <submittedName>
        <fullName evidence="4">Secreted protein</fullName>
    </submittedName>
</protein>
<dbReference type="STRING" id="334426.A0A0R3PGZ4"/>
<sequence>MCARSILNLLLNMLLSIHQFFKGSLSASFRLRGEDDVILPPGFRFCYKSENAACDHARACMADGMGRKSCV</sequence>
<evidence type="ECO:0000313" key="4">
    <source>
        <dbReference type="WBParaSite" id="ACOC_0000360701-mRNA-1"/>
    </source>
</evidence>
<organism evidence="4">
    <name type="scientific">Angiostrongylus costaricensis</name>
    <name type="common">Nematode worm</name>
    <dbReference type="NCBI Taxonomy" id="334426"/>
    <lineage>
        <taxon>Eukaryota</taxon>
        <taxon>Metazoa</taxon>
        <taxon>Ecdysozoa</taxon>
        <taxon>Nematoda</taxon>
        <taxon>Chromadorea</taxon>
        <taxon>Rhabditida</taxon>
        <taxon>Rhabditina</taxon>
        <taxon>Rhabditomorpha</taxon>
        <taxon>Strongyloidea</taxon>
        <taxon>Metastrongylidae</taxon>
        <taxon>Angiostrongylus</taxon>
    </lineage>
</organism>
<evidence type="ECO:0000256" key="1">
    <source>
        <dbReference type="SAM" id="SignalP"/>
    </source>
</evidence>
<keyword evidence="3" id="KW-1185">Reference proteome</keyword>
<gene>
    <name evidence="2" type="ORF">ACOC_LOCUS3608</name>
</gene>
<evidence type="ECO:0000313" key="2">
    <source>
        <dbReference type="EMBL" id="VDM55193.1"/>
    </source>
</evidence>
<accession>A0A0R3PGZ4</accession>
<dbReference type="AlphaFoldDB" id="A0A0R3PGZ4"/>
<evidence type="ECO:0000313" key="3">
    <source>
        <dbReference type="Proteomes" id="UP000267027"/>
    </source>
</evidence>
<proteinExistence type="predicted"/>
<feature type="chain" id="PRO_5043130084" evidence="1">
    <location>
        <begin position="27"/>
        <end position="71"/>
    </location>
</feature>
<feature type="signal peptide" evidence="1">
    <location>
        <begin position="1"/>
        <end position="26"/>
    </location>
</feature>
<reference evidence="4" key="1">
    <citation type="submission" date="2017-02" db="UniProtKB">
        <authorList>
            <consortium name="WormBaseParasite"/>
        </authorList>
    </citation>
    <scope>IDENTIFICATION</scope>
</reference>
<name>A0A0R3PGZ4_ANGCS</name>
<dbReference type="OrthoDB" id="5860263at2759"/>
<dbReference type="Proteomes" id="UP000267027">
    <property type="component" value="Unassembled WGS sequence"/>
</dbReference>
<keyword evidence="1" id="KW-0732">Signal</keyword>
<dbReference type="EMBL" id="UYYA01001182">
    <property type="protein sequence ID" value="VDM55193.1"/>
    <property type="molecule type" value="Genomic_DNA"/>
</dbReference>